<evidence type="ECO:0000313" key="2">
    <source>
        <dbReference type="Proteomes" id="UP001291309"/>
    </source>
</evidence>
<dbReference type="RefSeq" id="WP_321545536.1">
    <property type="nucleotide sequence ID" value="NZ_JAXIVS010000003.1"/>
</dbReference>
<reference evidence="1 2" key="1">
    <citation type="submission" date="2023-12" db="EMBL/GenBank/DDBJ databases">
        <title>the genome sequence of Hyalangium sp. s54d21.</title>
        <authorList>
            <person name="Zhang X."/>
        </authorList>
    </citation>
    <scope>NUCLEOTIDE SEQUENCE [LARGE SCALE GENOMIC DNA]</scope>
    <source>
        <strain evidence="2">s54d21</strain>
    </source>
</reference>
<name>A0ABU5H201_9BACT</name>
<comment type="caution">
    <text evidence="1">The sequence shown here is derived from an EMBL/GenBank/DDBJ whole genome shotgun (WGS) entry which is preliminary data.</text>
</comment>
<protein>
    <recommendedName>
        <fullName evidence="3">DUF1501 domain-containing protein</fullName>
    </recommendedName>
</protein>
<accession>A0ABU5H201</accession>
<organism evidence="1 2">
    <name type="scientific">Hyalangium rubrum</name>
    <dbReference type="NCBI Taxonomy" id="3103134"/>
    <lineage>
        <taxon>Bacteria</taxon>
        <taxon>Pseudomonadati</taxon>
        <taxon>Myxococcota</taxon>
        <taxon>Myxococcia</taxon>
        <taxon>Myxococcales</taxon>
        <taxon>Cystobacterineae</taxon>
        <taxon>Archangiaceae</taxon>
        <taxon>Hyalangium</taxon>
    </lineage>
</organism>
<proteinExistence type="predicted"/>
<dbReference type="EMBL" id="JAXIVS010000003">
    <property type="protein sequence ID" value="MDY7226812.1"/>
    <property type="molecule type" value="Genomic_DNA"/>
</dbReference>
<gene>
    <name evidence="1" type="ORF">SYV04_10450</name>
</gene>
<keyword evidence="2" id="KW-1185">Reference proteome</keyword>
<evidence type="ECO:0008006" key="3">
    <source>
        <dbReference type="Google" id="ProtNLM"/>
    </source>
</evidence>
<evidence type="ECO:0000313" key="1">
    <source>
        <dbReference type="EMBL" id="MDY7226812.1"/>
    </source>
</evidence>
<sequence length="558" mass="61364">MNRRQFLSGALAGTAISTLDWLRFFRSFGVPGTAKELGIAEAAAAELNATPRFLIYWFQEGGWDGYSMFNPVHTPNDGTRVIPAGTLRPTPTWSQHRYRPKNYGTSPLNPPRTSGNITYGYLAEDGLPLFSDMAVVSSHNGNTFHSGGRWEYHYGKYRSSLSGARQQDERTVMQAFCEAYGTGYLLPHVSWHRWLSDGELSIPSYPEGTGYYEKLGPVHAHTLYGKTPTDMRNRLSSLGSVAQGQRDARIRQFTDNLQANLVNEQNGESVRAFASALTIHRALTAGGTTTIDPTTMFKDPTLRSEFGITAADETTEAGSINGNPARSKENPNTNVQALMTYEMMTKGLSIGFFIENRGLRLYDSHRDRRSIMNNQGQSDQTNNMRKNLWSPLKTLVAKLKATQYGDTGKSYYDFTTIVLASEMGRTISGDVEGILASSGLTDVQKYDEIMGQDCCQHWRVSSVAFLGGTVRGNTQWGRVGSTSLEGIPIMPDGTLDPAYSPDTGLLLSGRTKNANSFITDAGHVYSTALYLSGLDPVALRTAGKGRNDRAPLTFIKKP</sequence>
<dbReference type="Proteomes" id="UP001291309">
    <property type="component" value="Unassembled WGS sequence"/>
</dbReference>